<organism evidence="2 3">
    <name type="scientific">Clathrus columnatus</name>
    <dbReference type="NCBI Taxonomy" id="1419009"/>
    <lineage>
        <taxon>Eukaryota</taxon>
        <taxon>Fungi</taxon>
        <taxon>Dikarya</taxon>
        <taxon>Basidiomycota</taxon>
        <taxon>Agaricomycotina</taxon>
        <taxon>Agaricomycetes</taxon>
        <taxon>Phallomycetidae</taxon>
        <taxon>Phallales</taxon>
        <taxon>Clathraceae</taxon>
        <taxon>Clathrus</taxon>
    </lineage>
</organism>
<dbReference type="AlphaFoldDB" id="A0AAV5A017"/>
<comment type="caution">
    <text evidence="2">The sequence shown here is derived from an EMBL/GenBank/DDBJ whole genome shotgun (WGS) entry which is preliminary data.</text>
</comment>
<reference evidence="2" key="1">
    <citation type="submission" date="2021-10" db="EMBL/GenBank/DDBJ databases">
        <title>De novo Genome Assembly of Clathrus columnatus (Basidiomycota, Fungi) Using Illumina and Nanopore Sequence Data.</title>
        <authorList>
            <person name="Ogiso-Tanaka E."/>
            <person name="Itagaki H."/>
            <person name="Hosoya T."/>
            <person name="Hosaka K."/>
        </authorList>
    </citation>
    <scope>NUCLEOTIDE SEQUENCE</scope>
    <source>
        <strain evidence="2">MO-923</strain>
    </source>
</reference>
<sequence>MISSNNSQRSPRRPSISMVKQMSWLTRTSSHNHGHSTSLSSPIVISEPKLVHDIFTATGSSTPVSSTPTRYGSLGTGATIVRTPKDALLLSMRNQAQNSPPQENPGVVADSDSSSLEENEPPSPTSPPLPPLPSSFTSRSTPELINLTESAEQYHRGISMSPVPPRPSRTIPPTPELTRAGSVKSVLPRKGLESIPECPPQPVFAPILISSLPDVLLDLPTLMVTLDTSTSSLRTTYSTLTSRPSHLSKYLSSIVRSVQEREKHKFRDTLLEADEEGLENEDAHSLAPPDTPFASLFAAHLNSVGLVPQSAGSIQLFLDRPSAPYNHILSYLRSPSAASAILPRSAALGYCFTQERVDSLLELRDEAKYLGLEELYQLCCDEFRQFQGHVRTSTNSSIHSLNQVHEHNSTLVLPPSLDRGRARGLLQIKNLSREHQAASKMVTGHDRHSGSSSLAVSEVVHVHGDPTSPVSSQSRSRSGGDQPRSAEGWI</sequence>
<protein>
    <submittedName>
        <fullName evidence="2">Uncharacterized protein</fullName>
    </submittedName>
</protein>
<dbReference type="Proteomes" id="UP001050691">
    <property type="component" value="Unassembled WGS sequence"/>
</dbReference>
<dbReference type="SUPFAM" id="SSF54695">
    <property type="entry name" value="POZ domain"/>
    <property type="match status" value="1"/>
</dbReference>
<dbReference type="Gene3D" id="3.30.710.10">
    <property type="entry name" value="Potassium Channel Kv1.1, Chain A"/>
    <property type="match status" value="1"/>
</dbReference>
<dbReference type="InterPro" id="IPR011333">
    <property type="entry name" value="SKP1/BTB/POZ_sf"/>
</dbReference>
<feature type="compositionally biased region" description="Pro residues" evidence="1">
    <location>
        <begin position="162"/>
        <end position="175"/>
    </location>
</feature>
<feature type="region of interest" description="Disordered" evidence="1">
    <location>
        <begin position="463"/>
        <end position="490"/>
    </location>
</feature>
<accession>A0AAV5A017</accession>
<evidence type="ECO:0000256" key="1">
    <source>
        <dbReference type="SAM" id="MobiDB-lite"/>
    </source>
</evidence>
<dbReference type="EMBL" id="BPWL01000002">
    <property type="protein sequence ID" value="GJJ07560.1"/>
    <property type="molecule type" value="Genomic_DNA"/>
</dbReference>
<feature type="region of interest" description="Disordered" evidence="1">
    <location>
        <begin position="157"/>
        <end position="177"/>
    </location>
</feature>
<proteinExistence type="predicted"/>
<feature type="compositionally biased region" description="Low complexity" evidence="1">
    <location>
        <begin position="468"/>
        <end position="490"/>
    </location>
</feature>
<keyword evidence="3" id="KW-1185">Reference proteome</keyword>
<gene>
    <name evidence="2" type="ORF">Clacol_001762</name>
</gene>
<name>A0AAV5A017_9AGAM</name>
<feature type="compositionally biased region" description="Pro residues" evidence="1">
    <location>
        <begin position="121"/>
        <end position="133"/>
    </location>
</feature>
<evidence type="ECO:0000313" key="2">
    <source>
        <dbReference type="EMBL" id="GJJ07560.1"/>
    </source>
</evidence>
<evidence type="ECO:0000313" key="3">
    <source>
        <dbReference type="Proteomes" id="UP001050691"/>
    </source>
</evidence>
<feature type="region of interest" description="Disordered" evidence="1">
    <location>
        <begin position="96"/>
        <end position="140"/>
    </location>
</feature>